<gene>
    <name evidence="2" type="ORF">FA14DRAFT_171088</name>
</gene>
<protein>
    <submittedName>
        <fullName evidence="2">Uncharacterized protein</fullName>
    </submittedName>
</protein>
<evidence type="ECO:0000313" key="3">
    <source>
        <dbReference type="Proteomes" id="UP000245771"/>
    </source>
</evidence>
<feature type="region of interest" description="Disordered" evidence="1">
    <location>
        <begin position="267"/>
        <end position="350"/>
    </location>
</feature>
<proteinExistence type="predicted"/>
<evidence type="ECO:0000256" key="1">
    <source>
        <dbReference type="SAM" id="MobiDB-lite"/>
    </source>
</evidence>
<dbReference type="EMBL" id="KZ819602">
    <property type="protein sequence ID" value="PWN38391.1"/>
    <property type="molecule type" value="Genomic_DNA"/>
</dbReference>
<dbReference type="GeneID" id="37022087"/>
<feature type="compositionally biased region" description="Polar residues" evidence="1">
    <location>
        <begin position="120"/>
        <end position="129"/>
    </location>
</feature>
<feature type="compositionally biased region" description="Low complexity" evidence="1">
    <location>
        <begin position="144"/>
        <end position="162"/>
    </location>
</feature>
<dbReference type="OrthoDB" id="10661347at2759"/>
<dbReference type="InParanoid" id="A0A316VQF3"/>
<feature type="compositionally biased region" description="Basic residues" evidence="1">
    <location>
        <begin position="87"/>
        <end position="98"/>
    </location>
</feature>
<feature type="region of interest" description="Disordered" evidence="1">
    <location>
        <begin position="1"/>
        <end position="46"/>
    </location>
</feature>
<dbReference type="RefSeq" id="XP_025358693.1">
    <property type="nucleotide sequence ID" value="XM_025500306.1"/>
</dbReference>
<dbReference type="Proteomes" id="UP000245771">
    <property type="component" value="Unassembled WGS sequence"/>
</dbReference>
<feature type="region of interest" description="Disordered" evidence="1">
    <location>
        <begin position="64"/>
        <end position="227"/>
    </location>
</feature>
<sequence>MNNQAECSTSSFTITLSSEENSTDSDIVDKTLTTEKGPEAEQSAEMVRKSKVIIGLESLQAKEAASAQSDVLEDIKDEDTSTNAKKGQAKTKSTRKRQSPATSETSTRPKRNKKLEGMQKTRSMYQDTANNVNDNESSQESEVVESSQENQAAGTTKGTKNTKNIKKVRASDPSPKPRQATKRHKKNNSESAVTSESSAAVSSSSSAPLKFFVPISPSNGKSKKAASDYEKIKKNLPSKVRTGMEQLLKSADAQRFNIEGIEYEGVDVEIRMEEEGDEDGIDRTGEEEVEEGEITQSASVTKTTLSNETVQNENVAVPERQRPRTSPSTSSDATRVAASSPEQLAEPTVSQVPKAIRNLLGGLAKDLAKDANAASTVEQTGIPTASQVPTAIQRFMSERLENFAKDHFDAAVVEVFKKPEMQRILYDLMEKVLMNLLLKNEGALLETALHRYITNLDSFGDPSGEREKE</sequence>
<feature type="compositionally biased region" description="Basic and acidic residues" evidence="1">
    <location>
        <begin position="27"/>
        <end position="39"/>
    </location>
</feature>
<feature type="compositionally biased region" description="Low complexity" evidence="1">
    <location>
        <begin position="189"/>
        <end position="207"/>
    </location>
</feature>
<feature type="compositionally biased region" description="Polar residues" evidence="1">
    <location>
        <begin position="294"/>
        <end position="314"/>
    </location>
</feature>
<evidence type="ECO:0000313" key="2">
    <source>
        <dbReference type="EMBL" id="PWN38391.1"/>
    </source>
</evidence>
<accession>A0A316VQF3</accession>
<name>A0A316VQF3_9BASI</name>
<reference evidence="2 3" key="1">
    <citation type="journal article" date="2018" name="Mol. Biol. Evol.">
        <title>Broad Genomic Sampling Reveals a Smut Pathogenic Ancestry of the Fungal Clade Ustilaginomycotina.</title>
        <authorList>
            <person name="Kijpornyongpan T."/>
            <person name="Mondo S.J."/>
            <person name="Barry K."/>
            <person name="Sandor L."/>
            <person name="Lee J."/>
            <person name="Lipzen A."/>
            <person name="Pangilinan J."/>
            <person name="LaButti K."/>
            <person name="Hainaut M."/>
            <person name="Henrissat B."/>
            <person name="Grigoriev I.V."/>
            <person name="Spatafora J.W."/>
            <person name="Aime M.C."/>
        </authorList>
    </citation>
    <scope>NUCLEOTIDE SEQUENCE [LARGE SCALE GENOMIC DNA]</scope>
    <source>
        <strain evidence="2 3">MCA 3882</strain>
    </source>
</reference>
<keyword evidence="3" id="KW-1185">Reference proteome</keyword>
<feature type="compositionally biased region" description="Polar residues" evidence="1">
    <location>
        <begin position="1"/>
        <end position="20"/>
    </location>
</feature>
<organism evidence="2 3">
    <name type="scientific">Meira miltonrushii</name>
    <dbReference type="NCBI Taxonomy" id="1280837"/>
    <lineage>
        <taxon>Eukaryota</taxon>
        <taxon>Fungi</taxon>
        <taxon>Dikarya</taxon>
        <taxon>Basidiomycota</taxon>
        <taxon>Ustilaginomycotina</taxon>
        <taxon>Exobasidiomycetes</taxon>
        <taxon>Exobasidiales</taxon>
        <taxon>Brachybasidiaceae</taxon>
        <taxon>Meira</taxon>
    </lineage>
</organism>
<dbReference type="AlphaFoldDB" id="A0A316VQF3"/>